<dbReference type="GeneID" id="24871777"/>
<evidence type="ECO:0000313" key="2">
    <source>
        <dbReference type="Proteomes" id="UP000033123"/>
    </source>
</evidence>
<dbReference type="CDD" id="cd02440">
    <property type="entry name" value="AdoMet_MTases"/>
    <property type="match status" value="1"/>
</dbReference>
<dbReference type="Gene3D" id="3.40.50.150">
    <property type="entry name" value="Vaccinia Virus protein VP39"/>
    <property type="match status" value="1"/>
</dbReference>
<dbReference type="HOGENOM" id="CLU_060275_1_0_2"/>
<protein>
    <recommendedName>
        <fullName evidence="3">Methyltransferase domain-containing protein</fullName>
    </recommendedName>
</protein>
<dbReference type="RefSeq" id="WP_082093003.1">
    <property type="nucleotide sequence ID" value="NZ_CP009508.1"/>
</dbReference>
<dbReference type="EMBL" id="CP009508">
    <property type="protein sequence ID" value="AKB36753.1"/>
    <property type="molecule type" value="Genomic_DNA"/>
</dbReference>
<dbReference type="PATRIC" id="fig|1434118.4.peg.2770"/>
<dbReference type="InterPro" id="IPR050723">
    <property type="entry name" value="CFA/CMAS"/>
</dbReference>
<organism evidence="1 2">
    <name type="scientific">Methanosarcina siciliae C2J</name>
    <dbReference type="NCBI Taxonomy" id="1434118"/>
    <lineage>
        <taxon>Archaea</taxon>
        <taxon>Methanobacteriati</taxon>
        <taxon>Methanobacteriota</taxon>
        <taxon>Stenosarchaea group</taxon>
        <taxon>Methanomicrobia</taxon>
        <taxon>Methanosarcinales</taxon>
        <taxon>Methanosarcinaceae</taxon>
        <taxon>Methanosarcina</taxon>
    </lineage>
</organism>
<dbReference type="KEGG" id="msj:MSSAC_2163"/>
<accession>A0A0E3PQ85</accession>
<dbReference type="Pfam" id="PF13489">
    <property type="entry name" value="Methyltransf_23"/>
    <property type="match status" value="1"/>
</dbReference>
<dbReference type="AlphaFoldDB" id="A0A0E3PQ85"/>
<dbReference type="PANTHER" id="PTHR43667">
    <property type="entry name" value="CYCLOPROPANE-FATTY-ACYL-PHOSPHOLIPID SYNTHASE"/>
    <property type="match status" value="1"/>
</dbReference>
<dbReference type="STRING" id="1434118.MSSAC_2163"/>
<name>A0A0E3PQ85_9EURY</name>
<evidence type="ECO:0000313" key="1">
    <source>
        <dbReference type="EMBL" id="AKB36753.1"/>
    </source>
</evidence>
<gene>
    <name evidence="1" type="ORF">MSSAC_2163</name>
</gene>
<dbReference type="SUPFAM" id="SSF53335">
    <property type="entry name" value="S-adenosyl-L-methionine-dependent methyltransferases"/>
    <property type="match status" value="1"/>
</dbReference>
<proteinExistence type="predicted"/>
<dbReference type="InterPro" id="IPR029063">
    <property type="entry name" value="SAM-dependent_MTases_sf"/>
</dbReference>
<dbReference type="PANTHER" id="PTHR43667:SF2">
    <property type="entry name" value="FATTY ACID C-METHYL TRANSFERASE"/>
    <property type="match status" value="1"/>
</dbReference>
<reference evidence="1 2" key="1">
    <citation type="submission" date="2014-07" db="EMBL/GenBank/DDBJ databases">
        <title>Methanogenic archaea and the global carbon cycle.</title>
        <authorList>
            <person name="Henriksen J.R."/>
            <person name="Luke J."/>
            <person name="Reinhart S."/>
            <person name="Benedict M.N."/>
            <person name="Youngblut N.D."/>
            <person name="Metcalf M.E."/>
            <person name="Whitaker R.J."/>
            <person name="Metcalf W.W."/>
        </authorList>
    </citation>
    <scope>NUCLEOTIDE SEQUENCE [LARGE SCALE GENOMIC DNA]</scope>
    <source>
        <strain evidence="1 2">C2J</strain>
    </source>
</reference>
<sequence>MSFEITFRIKIVFPISKIHCKITKRFEGKKMDTNTIDWNEVWKNQMLKNIGTNPADDYTSLWSKRLNAKVFWEITMETDIGRIEKTMNSLPITSKSRVLDIGSGPGALSLLISKKASHVTAVEPSKEMLSILQDNIKKYDITNIDCVNKRWEDVDIETDLEGPYDVVFASYSLGMIDIRSAVMKMVASSSSRVHLYWIAGNNLWDIYSPDIWSALHNKDYQPMPKCNVLYSVLYQMGIFPNVNVSTLNYKNKFSSLNEAVEYCIPIYKITNTSQEQILRNYLRSILKKDDDFLVLEAQTNHVEMWWQKESEKSL</sequence>
<evidence type="ECO:0008006" key="3">
    <source>
        <dbReference type="Google" id="ProtNLM"/>
    </source>
</evidence>
<dbReference type="Proteomes" id="UP000033123">
    <property type="component" value="Chromosome"/>
</dbReference>